<evidence type="ECO:0000256" key="4">
    <source>
        <dbReference type="ARBA" id="ARBA00012538"/>
    </source>
</evidence>
<comment type="similarity">
    <text evidence="2 9">Belongs to the glycosyltransferase 20 family.</text>
</comment>
<keyword evidence="7 9" id="KW-0808">Transferase</keyword>
<evidence type="ECO:0000256" key="7">
    <source>
        <dbReference type="ARBA" id="ARBA00022679"/>
    </source>
</evidence>
<dbReference type="GO" id="GO:0003825">
    <property type="term" value="F:alpha,alpha-trehalose-phosphate synthase (UDP-forming) activity"/>
    <property type="evidence" value="ECO:0007669"/>
    <property type="project" value="UniProtKB-UniRule"/>
</dbReference>
<dbReference type="RefSeq" id="WP_183617182.1">
    <property type="nucleotide sequence ID" value="NZ_JACIDY010000005.1"/>
</dbReference>
<comment type="subunit">
    <text evidence="3 9">Homotetramer.</text>
</comment>
<sequence>MSRLIVVSNRVSVPQAMGAAGAQGGLAVALGAALRENRGIWFGWSGKETDSFTGHLDMQRNFGVTTATIDLEPQDVDEYYNGYANRTLWPLFHYRIDLTEYDRSFGESYVRVNQRFAESVIPLIEPEDLVWVHDYHLLPLGSMLREKGVTNRIGLFLHIPWPPTRLFVSLPNHEQLVASMLHYDLIGFQTEEWLDSFIHYIKKEMGLKVAKDGTIEYQSRRIVARAFPIGIDYDEFLEASRSADAIGAYDRLKNSLGGNRKMLIGVDRLDYSKGLGERFDSFDRFLTDNPDMAKDVVLLQIAPPSRGDVSSYQLIRHDLERKAGHINGAHADVAWVPIRYVNRGYPRSELAGFYRAADIGLVTPLRDGMNLVAKEYVAAQDEEDPGVLILSRFAGAAPQMQDAVLVNPHSPEEVSDAIKQALAMPLEERRRRHQALLASVRDEDVVRWREHFVEALQGKGADDHSTAGNASPQKVPVKTQ</sequence>
<dbReference type="Pfam" id="PF00982">
    <property type="entry name" value="Glyco_transf_20"/>
    <property type="match status" value="1"/>
</dbReference>
<dbReference type="PANTHER" id="PTHR10788">
    <property type="entry name" value="TREHALOSE-6-PHOSPHATE SYNTHASE"/>
    <property type="match status" value="1"/>
</dbReference>
<evidence type="ECO:0000256" key="10">
    <source>
        <dbReference type="SAM" id="MobiDB-lite"/>
    </source>
</evidence>
<evidence type="ECO:0000256" key="6">
    <source>
        <dbReference type="ARBA" id="ARBA00022676"/>
    </source>
</evidence>
<evidence type="ECO:0000256" key="2">
    <source>
        <dbReference type="ARBA" id="ARBA00008799"/>
    </source>
</evidence>
<gene>
    <name evidence="11" type="ORF">GGR39_002230</name>
</gene>
<evidence type="ECO:0000313" key="12">
    <source>
        <dbReference type="Proteomes" id="UP000561459"/>
    </source>
</evidence>
<dbReference type="InterPro" id="IPR001830">
    <property type="entry name" value="Glyco_trans_20"/>
</dbReference>
<dbReference type="PANTHER" id="PTHR10788:SF106">
    <property type="entry name" value="BCDNA.GH08860"/>
    <property type="match status" value="1"/>
</dbReference>
<dbReference type="UniPathway" id="UPA00299"/>
<evidence type="ECO:0000256" key="9">
    <source>
        <dbReference type="RuleBase" id="RU362045"/>
    </source>
</evidence>
<proteinExistence type="inferred from homology"/>
<evidence type="ECO:0000256" key="1">
    <source>
        <dbReference type="ARBA" id="ARBA00005199"/>
    </source>
</evidence>
<keyword evidence="6 9" id="KW-0328">Glycosyltransferase</keyword>
<keyword evidence="12" id="KW-1185">Reference proteome</keyword>
<dbReference type="EC" id="2.4.1.15" evidence="4 9"/>
<organism evidence="11 12">
    <name type="scientific">Novosphingobium fluoreni</name>
    <dbReference type="NCBI Taxonomy" id="1391222"/>
    <lineage>
        <taxon>Bacteria</taxon>
        <taxon>Pseudomonadati</taxon>
        <taxon>Pseudomonadota</taxon>
        <taxon>Alphaproteobacteria</taxon>
        <taxon>Sphingomonadales</taxon>
        <taxon>Sphingomonadaceae</taxon>
        <taxon>Novosphingobium</taxon>
    </lineage>
</organism>
<dbReference type="AlphaFoldDB" id="A0A7W6C4C5"/>
<feature type="compositionally biased region" description="Polar residues" evidence="10">
    <location>
        <begin position="466"/>
        <end position="480"/>
    </location>
</feature>
<name>A0A7W6C4C5_9SPHN</name>
<dbReference type="NCBIfam" id="TIGR02400">
    <property type="entry name" value="trehalose_OtsA"/>
    <property type="match status" value="1"/>
</dbReference>
<evidence type="ECO:0000313" key="11">
    <source>
        <dbReference type="EMBL" id="MBB3940573.1"/>
    </source>
</evidence>
<comment type="caution">
    <text evidence="11">The sequence shown here is derived from an EMBL/GenBank/DDBJ whole genome shotgun (WGS) entry which is preliminary data.</text>
</comment>
<comment type="function">
    <text evidence="9">Probably involved in the osmoprotection via the biosynthesis of trehalose. Catalyzes the transfer of glucose from UDP-alpha-D-glucose (UDP-Glc) to D-glucose 6-phosphate (Glc-6-P) to form trehalose-6-phosphate. Acts with retention of the anomeric configuration of the UDP-sugar donor.</text>
</comment>
<evidence type="ECO:0000256" key="8">
    <source>
        <dbReference type="ARBA" id="ARBA00048039"/>
    </source>
</evidence>
<dbReference type="CDD" id="cd03788">
    <property type="entry name" value="GT20_TPS"/>
    <property type="match status" value="1"/>
</dbReference>
<feature type="region of interest" description="Disordered" evidence="10">
    <location>
        <begin position="457"/>
        <end position="480"/>
    </location>
</feature>
<dbReference type="EMBL" id="JACIDY010000005">
    <property type="protein sequence ID" value="MBB3940573.1"/>
    <property type="molecule type" value="Genomic_DNA"/>
</dbReference>
<comment type="catalytic activity">
    <reaction evidence="8 9">
        <text>D-glucose 6-phosphate + UDP-alpha-D-glucose = alpha,alpha-trehalose 6-phosphate + UDP + H(+)</text>
        <dbReference type="Rhea" id="RHEA:18889"/>
        <dbReference type="ChEBI" id="CHEBI:15378"/>
        <dbReference type="ChEBI" id="CHEBI:58223"/>
        <dbReference type="ChEBI" id="CHEBI:58429"/>
        <dbReference type="ChEBI" id="CHEBI:58885"/>
        <dbReference type="ChEBI" id="CHEBI:61548"/>
        <dbReference type="EC" id="2.4.1.15"/>
    </reaction>
</comment>
<dbReference type="SUPFAM" id="SSF53756">
    <property type="entry name" value="UDP-Glycosyltransferase/glycogen phosphorylase"/>
    <property type="match status" value="1"/>
</dbReference>
<comment type="pathway">
    <text evidence="1 9">Glycan biosynthesis; trehalose biosynthesis.</text>
</comment>
<dbReference type="GO" id="GO:0005992">
    <property type="term" value="P:trehalose biosynthetic process"/>
    <property type="evidence" value="ECO:0007669"/>
    <property type="project" value="UniProtKB-UniRule"/>
</dbReference>
<evidence type="ECO:0000256" key="3">
    <source>
        <dbReference type="ARBA" id="ARBA00011881"/>
    </source>
</evidence>
<dbReference type="Gene3D" id="3.40.50.2000">
    <property type="entry name" value="Glycogen Phosphorylase B"/>
    <property type="match status" value="2"/>
</dbReference>
<evidence type="ECO:0000256" key="5">
    <source>
        <dbReference type="ARBA" id="ARBA00018539"/>
    </source>
</evidence>
<protein>
    <recommendedName>
        <fullName evidence="5 9">Trehalose-6-phosphate synthase</fullName>
        <ecNumber evidence="4 9">2.4.1.15</ecNumber>
    </recommendedName>
    <alternativeName>
        <fullName evidence="9">Osmoregulatory trehalose synthesis protein A</fullName>
    </alternativeName>
    <alternativeName>
        <fullName evidence="9">UDP-glucose-glucosephosphate glucosyltransferase</fullName>
    </alternativeName>
</protein>
<accession>A0A7W6C4C5</accession>
<reference evidence="11 12" key="1">
    <citation type="submission" date="2020-08" db="EMBL/GenBank/DDBJ databases">
        <title>Genomic Encyclopedia of Type Strains, Phase IV (KMG-IV): sequencing the most valuable type-strain genomes for metagenomic binning, comparative biology and taxonomic classification.</title>
        <authorList>
            <person name="Goeker M."/>
        </authorList>
    </citation>
    <scope>NUCLEOTIDE SEQUENCE [LARGE SCALE GENOMIC DNA]</scope>
    <source>
        <strain evidence="11 12">DSM 27568</strain>
    </source>
</reference>
<dbReference type="Proteomes" id="UP000561459">
    <property type="component" value="Unassembled WGS sequence"/>
</dbReference>
<dbReference type="InterPro" id="IPR012766">
    <property type="entry name" value="Trehalose_OtsA"/>
</dbReference>